<evidence type="ECO:0000259" key="1">
    <source>
        <dbReference type="PROSITE" id="PS51819"/>
    </source>
</evidence>
<name>A0A918PLU4_9ACTN</name>
<dbReference type="InterPro" id="IPR029068">
    <property type="entry name" value="Glyas_Bleomycin-R_OHBP_Dase"/>
</dbReference>
<keyword evidence="3" id="KW-1185">Reference proteome</keyword>
<dbReference type="Pfam" id="PF18029">
    <property type="entry name" value="Glyoxalase_6"/>
    <property type="match status" value="1"/>
</dbReference>
<dbReference type="EMBL" id="BMWG01000001">
    <property type="protein sequence ID" value="GGZ14600.1"/>
    <property type="molecule type" value="Genomic_DNA"/>
</dbReference>
<dbReference type="AlphaFoldDB" id="A0A918PLU4"/>
<dbReference type="Gene3D" id="3.10.180.10">
    <property type="entry name" value="2,3-Dihydroxybiphenyl 1,2-Dioxygenase, domain 1"/>
    <property type="match status" value="1"/>
</dbReference>
<dbReference type="CDD" id="cd06587">
    <property type="entry name" value="VOC"/>
    <property type="match status" value="1"/>
</dbReference>
<dbReference type="RefSeq" id="WP_190121009.1">
    <property type="nucleotide sequence ID" value="NZ_BMWG01000001.1"/>
</dbReference>
<dbReference type="PROSITE" id="PS51819">
    <property type="entry name" value="VOC"/>
    <property type="match status" value="1"/>
</dbReference>
<organism evidence="2 3">
    <name type="scientific">Streptomyces inusitatus</name>
    <dbReference type="NCBI Taxonomy" id="68221"/>
    <lineage>
        <taxon>Bacteria</taxon>
        <taxon>Bacillati</taxon>
        <taxon>Actinomycetota</taxon>
        <taxon>Actinomycetes</taxon>
        <taxon>Kitasatosporales</taxon>
        <taxon>Streptomycetaceae</taxon>
        <taxon>Streptomyces</taxon>
    </lineage>
</organism>
<accession>A0A918PLU4</accession>
<dbReference type="PANTHER" id="PTHR35908:SF1">
    <property type="entry name" value="CONSERVED PROTEIN"/>
    <property type="match status" value="1"/>
</dbReference>
<evidence type="ECO:0000313" key="2">
    <source>
        <dbReference type="EMBL" id="GGZ14600.1"/>
    </source>
</evidence>
<dbReference type="InterPro" id="IPR037523">
    <property type="entry name" value="VOC_core"/>
</dbReference>
<dbReference type="InterPro" id="IPR041581">
    <property type="entry name" value="Glyoxalase_6"/>
</dbReference>
<comment type="caution">
    <text evidence="2">The sequence shown here is derived from an EMBL/GenBank/DDBJ whole genome shotgun (WGS) entry which is preliminary data.</text>
</comment>
<protein>
    <submittedName>
        <fullName evidence="2">Glyoxalase</fullName>
    </submittedName>
</protein>
<evidence type="ECO:0000313" key="3">
    <source>
        <dbReference type="Proteomes" id="UP000630936"/>
    </source>
</evidence>
<gene>
    <name evidence="2" type="ORF">GCM10010387_03420</name>
</gene>
<dbReference type="SUPFAM" id="SSF54593">
    <property type="entry name" value="Glyoxalase/Bleomycin resistance protein/Dihydroxybiphenyl dioxygenase"/>
    <property type="match status" value="1"/>
</dbReference>
<reference evidence="2" key="1">
    <citation type="journal article" date="2014" name="Int. J. Syst. Evol. Microbiol.">
        <title>Complete genome sequence of Corynebacterium casei LMG S-19264T (=DSM 44701T), isolated from a smear-ripened cheese.</title>
        <authorList>
            <consortium name="US DOE Joint Genome Institute (JGI-PGF)"/>
            <person name="Walter F."/>
            <person name="Albersmeier A."/>
            <person name="Kalinowski J."/>
            <person name="Ruckert C."/>
        </authorList>
    </citation>
    <scope>NUCLEOTIDE SEQUENCE</scope>
    <source>
        <strain evidence="2">JCM 4988</strain>
    </source>
</reference>
<feature type="domain" description="VOC" evidence="1">
    <location>
        <begin position="22"/>
        <end position="139"/>
    </location>
</feature>
<dbReference type="PANTHER" id="PTHR35908">
    <property type="entry name" value="HYPOTHETICAL FUSION PROTEIN"/>
    <property type="match status" value="1"/>
</dbReference>
<proteinExistence type="predicted"/>
<dbReference type="Proteomes" id="UP000630936">
    <property type="component" value="Unassembled WGS sequence"/>
</dbReference>
<reference evidence="2" key="2">
    <citation type="submission" date="2020-09" db="EMBL/GenBank/DDBJ databases">
        <authorList>
            <person name="Sun Q."/>
            <person name="Ohkuma M."/>
        </authorList>
    </citation>
    <scope>NUCLEOTIDE SEQUENCE</scope>
    <source>
        <strain evidence="2">JCM 4988</strain>
    </source>
</reference>
<sequence length="140" mass="14777">MSTDPVTEPVPVTAPATAPAIRVLSVDFDCPDPAELARFYGEALGLPVALSSDDFVLLGREGSPGLGFIRVADHRPPTWPDPSQGKQAHLELGVDAAELDAAHARMLALGAVEPAFQPHPEQRRVLLDPAGHPFCLSTLG</sequence>